<evidence type="ECO:0000313" key="5">
    <source>
        <dbReference type="EMBL" id="CAH3167377.1"/>
    </source>
</evidence>
<evidence type="ECO:0000259" key="4">
    <source>
        <dbReference type="Pfam" id="PF04424"/>
    </source>
</evidence>
<dbReference type="InterPro" id="IPR007518">
    <property type="entry name" value="MINDY"/>
</dbReference>
<feature type="compositionally biased region" description="Polar residues" evidence="3">
    <location>
        <begin position="145"/>
        <end position="160"/>
    </location>
</feature>
<feature type="compositionally biased region" description="Low complexity" evidence="3">
    <location>
        <begin position="533"/>
        <end position="542"/>
    </location>
</feature>
<feature type="region of interest" description="Disordered" evidence="3">
    <location>
        <begin position="476"/>
        <end position="576"/>
    </location>
</feature>
<keyword evidence="6" id="KW-1185">Reference proteome</keyword>
<comment type="caution">
    <text evidence="5">The sequence shown here is derived from an EMBL/GenBank/DDBJ whole genome shotgun (WGS) entry which is preliminary data.</text>
</comment>
<feature type="region of interest" description="Disordered" evidence="3">
    <location>
        <begin position="27"/>
        <end position="160"/>
    </location>
</feature>
<dbReference type="Pfam" id="PF04424">
    <property type="entry name" value="MINDY_DUB"/>
    <property type="match status" value="1"/>
</dbReference>
<feature type="compositionally biased region" description="Polar residues" evidence="3">
    <location>
        <begin position="42"/>
        <end position="70"/>
    </location>
</feature>
<dbReference type="PANTHER" id="PTHR18063:SF6">
    <property type="entry name" value="UBIQUITIN CARBOXYL-TERMINAL HYDROLASE"/>
    <property type="match status" value="1"/>
</dbReference>
<feature type="domain" description="MINDY deubiquitinase" evidence="4">
    <location>
        <begin position="188"/>
        <end position="440"/>
    </location>
</feature>
<feature type="compositionally biased region" description="Polar residues" evidence="3">
    <location>
        <begin position="503"/>
        <end position="517"/>
    </location>
</feature>
<protein>
    <recommendedName>
        <fullName evidence="2">Ubiquitin carboxyl-terminal hydrolase</fullName>
        <ecNumber evidence="2">3.4.19.12</ecNumber>
    </recommendedName>
</protein>
<evidence type="ECO:0000256" key="2">
    <source>
        <dbReference type="RuleBase" id="RU367139"/>
    </source>
</evidence>
<sequence>MEQTENVVASPDEFLNNISVSTIRSVTLDETETQGGEGEICDSSSETLENQTVDVNASDENTTAGLNKQNDPPVDDANGDSEEHDEKDQSVEKPGQVEDQIERTAKTDDDSGTEEDTTQENNEVPSASEELDIDSLPKGERLSQSEDGTMNEQEPTSQPTEIVVEDVAGVKGNAELVTESSQQALESLYHIKWIKWKGINTPIITQNENGPCPLLAIVNVLLLQRRIRIPSPQEIVTSGQLMEYIGDCILEESPKQLSEGAQLNYEQNMHDAIAIMNKLQTGLDVNVKFTGVSDFEFTPECIVFDLLSIGLYHGWLVDPQNTEIASAIGSLSYNQLVEKIIASKQDGAETQLVSEGLISEAFLEQTASQLTYHGLCELNSRLQDDQLCVFFRNNHFSTFYKHKDELFLLVTDQGFLTEDRVIWESLSSVDGDSYFVDAEFRTLPAVHSPPQPPKAPLAQQLSQEDQDYLVALSLQEEQDETTRGPQTHVYPGGPDVPQPLPNQAPTQQSAQTNQEWSDLQLAIQLQQEEERQQQQQQRRPQQVRPSPTRSTNTASQAQVQQRNGQQRTESSVSQLV</sequence>
<feature type="compositionally biased region" description="Basic and acidic residues" evidence="3">
    <location>
        <begin position="135"/>
        <end position="144"/>
    </location>
</feature>
<feature type="compositionally biased region" description="Polar residues" evidence="3">
    <location>
        <begin position="567"/>
        <end position="576"/>
    </location>
</feature>
<keyword evidence="2" id="KW-0788">Thiol protease</keyword>
<gene>
    <name evidence="5" type="ORF">PLOB_00008639</name>
</gene>
<evidence type="ECO:0000256" key="3">
    <source>
        <dbReference type="SAM" id="MobiDB-lite"/>
    </source>
</evidence>
<feature type="compositionally biased region" description="Low complexity" evidence="3">
    <location>
        <begin position="556"/>
        <end position="566"/>
    </location>
</feature>
<keyword evidence="2" id="KW-0833">Ubl conjugation pathway</keyword>
<dbReference type="Proteomes" id="UP001159405">
    <property type="component" value="Unassembled WGS sequence"/>
</dbReference>
<keyword evidence="2" id="KW-0378">Hydrolase</keyword>
<dbReference type="InterPro" id="IPR033979">
    <property type="entry name" value="MINDY_domain"/>
</dbReference>
<feature type="compositionally biased region" description="Basic and acidic residues" evidence="3">
    <location>
        <begin position="100"/>
        <end position="109"/>
    </location>
</feature>
<comment type="catalytic activity">
    <reaction evidence="2">
        <text>Thiol-dependent hydrolysis of ester, thioester, amide, peptide and isopeptide bonds formed by the C-terminal Gly of ubiquitin (a 76-residue protein attached to proteins as an intracellular targeting signal).</text>
        <dbReference type="EC" id="3.4.19.12"/>
    </reaction>
</comment>
<comment type="function">
    <text evidence="2">Hydrolase that can specifically remove 'Lys-48'-linked conjugated ubiquitin from proteins. Has exodeubiquitinase activity and has a preference for long polyubiquitin chains. May play a regulatory role at the level of protein turnover.</text>
</comment>
<proteinExistence type="inferred from homology"/>
<evidence type="ECO:0000313" key="6">
    <source>
        <dbReference type="Proteomes" id="UP001159405"/>
    </source>
</evidence>
<keyword evidence="2" id="KW-0645">Protease</keyword>
<dbReference type="EC" id="3.4.19.12" evidence="2"/>
<feature type="compositionally biased region" description="Polar residues" evidence="3">
    <location>
        <begin position="543"/>
        <end position="555"/>
    </location>
</feature>
<comment type="similarity">
    <text evidence="1 2">Belongs to the MINDY deubiquitinase family. FAM63 subfamily.</text>
</comment>
<feature type="compositionally biased region" description="Acidic residues" evidence="3">
    <location>
        <begin position="73"/>
        <end position="83"/>
    </location>
</feature>
<accession>A0ABN8QMI4</accession>
<dbReference type="EMBL" id="CALNXK010000140">
    <property type="protein sequence ID" value="CAH3167377.1"/>
    <property type="molecule type" value="Genomic_DNA"/>
</dbReference>
<reference evidence="5 6" key="1">
    <citation type="submission" date="2022-05" db="EMBL/GenBank/DDBJ databases">
        <authorList>
            <consortium name="Genoscope - CEA"/>
            <person name="William W."/>
        </authorList>
    </citation>
    <scope>NUCLEOTIDE SEQUENCE [LARGE SCALE GENOMIC DNA]</scope>
</reference>
<name>A0ABN8QMI4_9CNID</name>
<organism evidence="5 6">
    <name type="scientific">Porites lobata</name>
    <dbReference type="NCBI Taxonomy" id="104759"/>
    <lineage>
        <taxon>Eukaryota</taxon>
        <taxon>Metazoa</taxon>
        <taxon>Cnidaria</taxon>
        <taxon>Anthozoa</taxon>
        <taxon>Hexacorallia</taxon>
        <taxon>Scleractinia</taxon>
        <taxon>Fungiina</taxon>
        <taxon>Poritidae</taxon>
        <taxon>Porites</taxon>
    </lineage>
</organism>
<evidence type="ECO:0000256" key="1">
    <source>
        <dbReference type="ARBA" id="ARBA00006616"/>
    </source>
</evidence>
<dbReference type="PANTHER" id="PTHR18063">
    <property type="entry name" value="NF-E2 INDUCIBLE PROTEIN"/>
    <property type="match status" value="1"/>
</dbReference>